<dbReference type="AlphaFoldDB" id="N6XZK2"/>
<dbReference type="PANTHER" id="PTHR30441:SF8">
    <property type="entry name" value="DUF748 DOMAIN-CONTAINING PROTEIN"/>
    <property type="match status" value="1"/>
</dbReference>
<keyword evidence="2" id="KW-0812">Transmembrane</keyword>
<dbReference type="InterPro" id="IPR052894">
    <property type="entry name" value="AsmA-related"/>
</dbReference>
<evidence type="ECO:0000313" key="3">
    <source>
        <dbReference type="EMBL" id="ENO84695.1"/>
    </source>
</evidence>
<sequence>MEFPMSEPTTDSTVQPPRRKGLRRTLWTVAILLALSATAYLAVPPVARHYAQKLLGETLGREVVVERVLINPFRLTAEVGGLRIMEADGSAEALGFESLRANLELESLLRKGIVLHELALDKPRVHVALEAEGRHNWTDVLERIAALGSEEPAEDTPPTLFSIGNIRISDGLVRVDDRVRGITHELSELGVGVPFVSNLPVRVDVFVQPSLSAKLNGDALLLNARTKPFAESQETILDVSLKEFDLTPWIAYLPIEPRFRLPSALLTTNLELSFSQTVEGAPVLSLRGPLQVHKLVLQDREGAPVATADEVELEFADVQPMIGRWHFTRLRLARPELDLVRLKDGGLNVLGLISPPAAEGARKAKGKAAKGGKAAAQVAQKAASGPAAGAAQADAGVTTPAAPADGKTVADARDATPAGADFLLALTRIRDGVVRFEDRGLAEPFRARIEAINLDMRDLATEGELPAEIRLDYVTDAGEKFTHEDVLRLAPFEYSGSLQFESIRLPRYAPYLAAAMPGASIGEGSLSGGAQYRMTLGKDGAPAVQVSAEALALRDFALLLKDAKTPALSLPALDVRSATVDLAGRSVRIGGVALQGAAVSAVRTKDGEFDLVRALVPPPAKGAASAPAAKDKAEPDWVIAVDKFALRGASVRLDDRSVARPVLTTLEGIDFELDGFSTAKGDAIQFKLDSMLNKRGKVAASGPLTIAPLKADLALDLRNVDLLPLQPYVLEQTKIAISRGNLTTKGRLKLDTDRRGKLLASFSGDVGVANFASVDRLNATDFLRWRTLAIGGIDARLEPLSLGVKRIALDDFYTRLILDSQGRLNLREIGGVKGESEAAAKPAAAVAHTKEVEQGEMQGGAAADGQRTAPIAPPGPPPPPVRIDRIELKRGNVAFSDRFVRPNYDANLTGLAGTITGFSTSSDKLARVEIVGKVDKSAPLSITGELNPFRQDAHLDILASVKDFELTGLSSYSGKYVGYGIAKGKLSAELNYKIIDRQLTATNRIFLDQLTFGDAVDSPDAVNLPVQLAVSLLKNSRGEIDLNLPVSGTLDDPQFSVFGLVMKMLFNLIGKAITSPFALLGSALGGGEELSQLDLAAGTATLGEAEQGRLKTLAQALVDRPTLRLDIVGRADPASDLDGLRQAALTNAVRAQKLKAMIAKGQAAPSIEEVEVGEAEYAELLKKAYRAADFKKERNLVGMVKDIPVPEMEALMRANAKVGDDDLLALARARAQVVRDWLAGEGGVPGERVFVLEPKVEALGEGGEVQFSLR</sequence>
<name>N6XZK2_THASP</name>
<reference evidence="3 4" key="1">
    <citation type="submission" date="2012-09" db="EMBL/GenBank/DDBJ databases">
        <title>Draft Genome Sequences of 6 Strains from Genus Thauera.</title>
        <authorList>
            <person name="Liu B."/>
            <person name="Shapleigh J.P."/>
            <person name="Frostegard A.H."/>
        </authorList>
    </citation>
    <scope>NUCLEOTIDE SEQUENCE [LARGE SCALE GENOMIC DNA]</scope>
    <source>
        <strain evidence="3 4">S2</strain>
    </source>
</reference>
<dbReference type="GO" id="GO:0005886">
    <property type="term" value="C:plasma membrane"/>
    <property type="evidence" value="ECO:0007669"/>
    <property type="project" value="TreeGrafter"/>
</dbReference>
<keyword evidence="2" id="KW-0472">Membrane</keyword>
<evidence type="ECO:0000256" key="1">
    <source>
        <dbReference type="SAM" id="MobiDB-lite"/>
    </source>
</evidence>
<organism evidence="3 4">
    <name type="scientific">Thauera aminoaromatica S2</name>
    <dbReference type="NCBI Taxonomy" id="1234381"/>
    <lineage>
        <taxon>Bacteria</taxon>
        <taxon>Pseudomonadati</taxon>
        <taxon>Pseudomonadota</taxon>
        <taxon>Betaproteobacteria</taxon>
        <taxon>Rhodocyclales</taxon>
        <taxon>Zoogloeaceae</taxon>
        <taxon>Thauera</taxon>
    </lineage>
</organism>
<dbReference type="EMBL" id="AMXD01000076">
    <property type="protein sequence ID" value="ENO84695.1"/>
    <property type="molecule type" value="Genomic_DNA"/>
</dbReference>
<proteinExistence type="predicted"/>
<dbReference type="InterPro" id="IPR008023">
    <property type="entry name" value="DUF748"/>
</dbReference>
<dbReference type="Pfam" id="PF05359">
    <property type="entry name" value="DUF748"/>
    <property type="match status" value="2"/>
</dbReference>
<evidence type="ECO:0000313" key="4">
    <source>
        <dbReference type="Proteomes" id="UP000013042"/>
    </source>
</evidence>
<evidence type="ECO:0000256" key="2">
    <source>
        <dbReference type="SAM" id="Phobius"/>
    </source>
</evidence>
<evidence type="ECO:0008006" key="5">
    <source>
        <dbReference type="Google" id="ProtNLM"/>
    </source>
</evidence>
<gene>
    <name evidence="3" type="ORF">C665_12413</name>
</gene>
<feature type="compositionally biased region" description="Pro residues" evidence="1">
    <location>
        <begin position="871"/>
        <end position="880"/>
    </location>
</feature>
<accession>N6XZK2</accession>
<dbReference type="Proteomes" id="UP000013042">
    <property type="component" value="Unassembled WGS sequence"/>
</dbReference>
<feature type="transmembrane region" description="Helical" evidence="2">
    <location>
        <begin position="25"/>
        <end position="43"/>
    </location>
</feature>
<comment type="caution">
    <text evidence="3">The sequence shown here is derived from an EMBL/GenBank/DDBJ whole genome shotgun (WGS) entry which is preliminary data.</text>
</comment>
<dbReference type="GO" id="GO:0090313">
    <property type="term" value="P:regulation of protein targeting to membrane"/>
    <property type="evidence" value="ECO:0007669"/>
    <property type="project" value="TreeGrafter"/>
</dbReference>
<dbReference type="PANTHER" id="PTHR30441">
    <property type="entry name" value="DUF748 DOMAIN-CONTAINING PROTEIN"/>
    <property type="match status" value="1"/>
</dbReference>
<keyword evidence="2" id="KW-1133">Transmembrane helix</keyword>
<protein>
    <recommendedName>
        <fullName evidence="5">AsmA family protein</fullName>
    </recommendedName>
</protein>
<feature type="region of interest" description="Disordered" evidence="1">
    <location>
        <begin position="854"/>
        <end position="880"/>
    </location>
</feature>